<dbReference type="EMBL" id="VSSQ01138069">
    <property type="protein sequence ID" value="MPN61443.1"/>
    <property type="molecule type" value="Genomic_DNA"/>
</dbReference>
<feature type="domain" description="HpcH/HpaI aldolase/citrate lyase" evidence="4">
    <location>
        <begin position="29"/>
        <end position="132"/>
    </location>
</feature>
<keyword evidence="3 5" id="KW-0456">Lyase</keyword>
<evidence type="ECO:0000256" key="3">
    <source>
        <dbReference type="ARBA" id="ARBA00023239"/>
    </source>
</evidence>
<evidence type="ECO:0000256" key="1">
    <source>
        <dbReference type="ARBA" id="ARBA00005568"/>
    </source>
</evidence>
<dbReference type="InterPro" id="IPR005000">
    <property type="entry name" value="Aldolase/citrate-lyase_domain"/>
</dbReference>
<protein>
    <submittedName>
        <fullName evidence="5">5-keto-4-deoxy-D-glucarate aldolase</fullName>
        <ecNumber evidence="5">4.1.2.20</ecNumber>
    </submittedName>
</protein>
<gene>
    <name evidence="5" type="primary">garL_13</name>
    <name evidence="5" type="ORF">SDC9_209180</name>
</gene>
<dbReference type="PANTHER" id="PTHR30502">
    <property type="entry name" value="2-KETO-3-DEOXY-L-RHAMNONATE ALDOLASE"/>
    <property type="match status" value="1"/>
</dbReference>
<dbReference type="EC" id="4.1.2.20" evidence="5"/>
<comment type="similarity">
    <text evidence="1">Belongs to the HpcH/HpaI aldolase family.</text>
</comment>
<name>A0A645JPD1_9ZZZZ</name>
<proteinExistence type="inferred from homology"/>
<dbReference type="GO" id="GO:0046872">
    <property type="term" value="F:metal ion binding"/>
    <property type="evidence" value="ECO:0007669"/>
    <property type="project" value="UniProtKB-KW"/>
</dbReference>
<dbReference type="InterPro" id="IPR040442">
    <property type="entry name" value="Pyrv_kinase-like_dom_sf"/>
</dbReference>
<organism evidence="5">
    <name type="scientific">bioreactor metagenome</name>
    <dbReference type="NCBI Taxonomy" id="1076179"/>
    <lineage>
        <taxon>unclassified sequences</taxon>
        <taxon>metagenomes</taxon>
        <taxon>ecological metagenomes</taxon>
    </lineage>
</organism>
<accession>A0A645JPD1</accession>
<evidence type="ECO:0000313" key="5">
    <source>
        <dbReference type="EMBL" id="MPN61443.1"/>
    </source>
</evidence>
<dbReference type="InterPro" id="IPR015813">
    <property type="entry name" value="Pyrv/PenolPyrv_kinase-like_dom"/>
</dbReference>
<comment type="caution">
    <text evidence="5">The sequence shown here is derived from an EMBL/GenBank/DDBJ whole genome shotgun (WGS) entry which is preliminary data.</text>
</comment>
<dbReference type="Pfam" id="PF03328">
    <property type="entry name" value="HpcH_HpaI"/>
    <property type="match status" value="1"/>
</dbReference>
<evidence type="ECO:0000256" key="2">
    <source>
        <dbReference type="ARBA" id="ARBA00022723"/>
    </source>
</evidence>
<evidence type="ECO:0000259" key="4">
    <source>
        <dbReference type="Pfam" id="PF03328"/>
    </source>
</evidence>
<dbReference type="SUPFAM" id="SSF51621">
    <property type="entry name" value="Phosphoenolpyruvate/pyruvate domain"/>
    <property type="match status" value="1"/>
</dbReference>
<dbReference type="GO" id="GO:0005737">
    <property type="term" value="C:cytoplasm"/>
    <property type="evidence" value="ECO:0007669"/>
    <property type="project" value="TreeGrafter"/>
</dbReference>
<reference evidence="5" key="1">
    <citation type="submission" date="2019-08" db="EMBL/GenBank/DDBJ databases">
        <authorList>
            <person name="Kucharzyk K."/>
            <person name="Murdoch R.W."/>
            <person name="Higgins S."/>
            <person name="Loffler F."/>
        </authorList>
    </citation>
    <scope>NUCLEOTIDE SEQUENCE</scope>
</reference>
<dbReference type="PANTHER" id="PTHR30502:SF0">
    <property type="entry name" value="PHOSPHOENOLPYRUVATE CARBOXYLASE FAMILY PROTEIN"/>
    <property type="match status" value="1"/>
</dbReference>
<sequence>MGERGFAQSRPAGFGFELYAKDIPSYFELCNQETLLLPMCETAGFLNQVEEIAALPGVDGIFVGPFDLSVALQAPGQFDTLEFNAALQRIVAACQANAKPAFIFCANPGMAMRYAAMGYQGLALGIDLQVLVASYRSLVQEVQQELSKQPQE</sequence>
<dbReference type="InterPro" id="IPR050251">
    <property type="entry name" value="HpcH-HpaI_aldolase"/>
</dbReference>
<dbReference type="Gene3D" id="3.20.20.60">
    <property type="entry name" value="Phosphoenolpyruvate-binding domains"/>
    <property type="match status" value="1"/>
</dbReference>
<dbReference type="AlphaFoldDB" id="A0A645JPD1"/>
<dbReference type="GO" id="GO:0008672">
    <property type="term" value="F:2-dehydro-3-deoxyglucarate aldolase activity"/>
    <property type="evidence" value="ECO:0007669"/>
    <property type="project" value="UniProtKB-EC"/>
</dbReference>
<keyword evidence="2" id="KW-0479">Metal-binding</keyword>